<reference evidence="1 2" key="1">
    <citation type="submission" date="2022-02" db="EMBL/GenBank/DDBJ databases">
        <authorList>
            <person name="Zhuang L."/>
        </authorList>
    </citation>
    <scope>NUCLEOTIDE SEQUENCE [LARGE SCALE GENOMIC DNA]</scope>
    <source>
        <strain evidence="1 2">C32</strain>
    </source>
</reference>
<dbReference type="Proteomes" id="UP001201549">
    <property type="component" value="Unassembled WGS sequence"/>
</dbReference>
<name>A0ABT2FTT2_9GAMM</name>
<dbReference type="EMBL" id="JAKOGG010000665">
    <property type="protein sequence ID" value="MCS4559050.1"/>
    <property type="molecule type" value="Genomic_DNA"/>
</dbReference>
<gene>
    <name evidence="1" type="ORF">L9G74_21765</name>
</gene>
<proteinExistence type="predicted"/>
<evidence type="ECO:0000313" key="2">
    <source>
        <dbReference type="Proteomes" id="UP001201549"/>
    </source>
</evidence>
<protein>
    <submittedName>
        <fullName evidence="1">Uncharacterized protein</fullName>
    </submittedName>
</protein>
<accession>A0ABT2FTT2</accession>
<comment type="caution">
    <text evidence="1">The sequence shown here is derived from an EMBL/GenBank/DDBJ whole genome shotgun (WGS) entry which is preliminary data.</text>
</comment>
<feature type="non-terminal residue" evidence="1">
    <location>
        <position position="1"/>
    </location>
</feature>
<dbReference type="RefSeq" id="WP_238898954.1">
    <property type="nucleotide sequence ID" value="NZ_JAKOGG010000665.1"/>
</dbReference>
<evidence type="ECO:0000313" key="1">
    <source>
        <dbReference type="EMBL" id="MCS4559050.1"/>
    </source>
</evidence>
<reference evidence="2" key="2">
    <citation type="submission" date="2023-07" db="EMBL/GenBank/DDBJ databases">
        <title>Shewanella mangrovi sp. nov., an acetaldehyde- degrading bacterium isolated from mangrove sediment.</title>
        <authorList>
            <person name="Liu Y."/>
        </authorList>
    </citation>
    <scope>NUCLEOTIDE SEQUENCE [LARGE SCALE GENOMIC DNA]</scope>
    <source>
        <strain evidence="2">C32</strain>
    </source>
</reference>
<keyword evidence="2" id="KW-1185">Reference proteome</keyword>
<organism evidence="1 2">
    <name type="scientific">Shewanella electrica</name>
    <dbReference type="NCBI Taxonomy" id="515560"/>
    <lineage>
        <taxon>Bacteria</taxon>
        <taxon>Pseudomonadati</taxon>
        <taxon>Pseudomonadota</taxon>
        <taxon>Gammaproteobacteria</taxon>
        <taxon>Alteromonadales</taxon>
        <taxon>Shewanellaceae</taxon>
        <taxon>Shewanella</taxon>
    </lineage>
</organism>
<sequence length="81" mass="8525">DLRGLPQEAIGPRDGLSHALLGGREAGATAVRTRPEALLVCSARVIFREDDGLYSVDLDCCPKQDVAAHLPQRISGIGSAT</sequence>
<feature type="non-terminal residue" evidence="1">
    <location>
        <position position="81"/>
    </location>
</feature>